<protein>
    <recommendedName>
        <fullName evidence="8">Zn(2)-C6 fungal-type domain-containing protein</fullName>
    </recommendedName>
</protein>
<keyword evidence="2" id="KW-0479">Metal-binding</keyword>
<dbReference type="AlphaFoldDB" id="A0A0D2IPF3"/>
<dbReference type="GO" id="GO:0005634">
    <property type="term" value="C:nucleus"/>
    <property type="evidence" value="ECO:0007669"/>
    <property type="project" value="UniProtKB-SubCell"/>
</dbReference>
<dbReference type="PANTHER" id="PTHR46910">
    <property type="entry name" value="TRANSCRIPTION FACTOR PDR1"/>
    <property type="match status" value="1"/>
</dbReference>
<keyword evidence="4" id="KW-0238">DNA-binding</keyword>
<evidence type="ECO:0000256" key="6">
    <source>
        <dbReference type="ARBA" id="ARBA00023242"/>
    </source>
</evidence>
<dbReference type="VEuPathDB" id="FungiDB:Z518_05878"/>
<dbReference type="Pfam" id="PF00172">
    <property type="entry name" value="Zn_clus"/>
    <property type="match status" value="1"/>
</dbReference>
<dbReference type="RefSeq" id="XP_013272142.1">
    <property type="nucleotide sequence ID" value="XM_013416688.1"/>
</dbReference>
<keyword evidence="5" id="KW-0804">Transcription</keyword>
<evidence type="ECO:0000313" key="9">
    <source>
        <dbReference type="EMBL" id="KIX05006.1"/>
    </source>
</evidence>
<dbReference type="GO" id="GO:0008270">
    <property type="term" value="F:zinc ion binding"/>
    <property type="evidence" value="ECO:0007669"/>
    <property type="project" value="InterPro"/>
</dbReference>
<feature type="domain" description="Zn(2)-C6 fungal-type" evidence="8">
    <location>
        <begin position="52"/>
        <end position="81"/>
    </location>
</feature>
<dbReference type="GeneID" id="25293949"/>
<dbReference type="InterPro" id="IPR036864">
    <property type="entry name" value="Zn2-C6_fun-type_DNA-bd_sf"/>
</dbReference>
<dbReference type="PROSITE" id="PS50048">
    <property type="entry name" value="ZN2_CY6_FUNGAL_2"/>
    <property type="match status" value="1"/>
</dbReference>
<evidence type="ECO:0000256" key="5">
    <source>
        <dbReference type="ARBA" id="ARBA00023163"/>
    </source>
</evidence>
<sequence length="285" mass="31673">MFFIVPEPKPQNSVPTPHPEDSSQSPHSQKRQHLSPEEEESAGYYPKRTLKACDRCRLKKARCSGGKICEKCKRDGVICTFNRESKREPKPPNAAYVQLVESQRDSLLRALSKIFQTGVSNDPTAIAKIFQEVGIRVEDLKRAPKQRPSDDVPEELEDADIYQNVAEIKALLDEWNAAATKPELNLNPTNPGLQDIKFQPDNQSKAPLLQTYFNSPPGNDMPPDFSAAPSAFPAEALSSFDMLYLSSTNSEDWPAGNSSTENWSLPNVDFMEGRPSNITGTYSAS</sequence>
<evidence type="ECO:0000313" key="10">
    <source>
        <dbReference type="Proteomes" id="UP000053617"/>
    </source>
</evidence>
<dbReference type="InterPro" id="IPR001138">
    <property type="entry name" value="Zn2Cys6_DnaBD"/>
</dbReference>
<dbReference type="GO" id="GO:0000981">
    <property type="term" value="F:DNA-binding transcription factor activity, RNA polymerase II-specific"/>
    <property type="evidence" value="ECO:0007669"/>
    <property type="project" value="InterPro"/>
</dbReference>
<keyword evidence="6" id="KW-0539">Nucleus</keyword>
<evidence type="ECO:0000259" key="8">
    <source>
        <dbReference type="PROSITE" id="PS50048"/>
    </source>
</evidence>
<dbReference type="SUPFAM" id="SSF57701">
    <property type="entry name" value="Zn2/Cys6 DNA-binding domain"/>
    <property type="match status" value="1"/>
</dbReference>
<dbReference type="CDD" id="cd00067">
    <property type="entry name" value="GAL4"/>
    <property type="match status" value="1"/>
</dbReference>
<organism evidence="9 10">
    <name type="scientific">Rhinocladiella mackenziei CBS 650.93</name>
    <dbReference type="NCBI Taxonomy" id="1442369"/>
    <lineage>
        <taxon>Eukaryota</taxon>
        <taxon>Fungi</taxon>
        <taxon>Dikarya</taxon>
        <taxon>Ascomycota</taxon>
        <taxon>Pezizomycotina</taxon>
        <taxon>Eurotiomycetes</taxon>
        <taxon>Chaetothyriomycetidae</taxon>
        <taxon>Chaetothyriales</taxon>
        <taxon>Herpotrichiellaceae</taxon>
        <taxon>Rhinocladiella</taxon>
    </lineage>
</organism>
<evidence type="ECO:0000256" key="7">
    <source>
        <dbReference type="SAM" id="MobiDB-lite"/>
    </source>
</evidence>
<dbReference type="SMART" id="SM00066">
    <property type="entry name" value="GAL4"/>
    <property type="match status" value="1"/>
</dbReference>
<accession>A0A0D2IPF3</accession>
<dbReference type="InterPro" id="IPR050987">
    <property type="entry name" value="AtrR-like"/>
</dbReference>
<dbReference type="Gene3D" id="4.10.240.10">
    <property type="entry name" value="Zn(2)-C6 fungal-type DNA-binding domain"/>
    <property type="match status" value="1"/>
</dbReference>
<evidence type="ECO:0000256" key="2">
    <source>
        <dbReference type="ARBA" id="ARBA00022723"/>
    </source>
</evidence>
<dbReference type="STRING" id="1442369.A0A0D2IPF3"/>
<dbReference type="OrthoDB" id="4151048at2759"/>
<evidence type="ECO:0000256" key="3">
    <source>
        <dbReference type="ARBA" id="ARBA00023015"/>
    </source>
</evidence>
<dbReference type="PANTHER" id="PTHR46910:SF3">
    <property type="entry name" value="HALOTOLERANCE PROTEIN 9-RELATED"/>
    <property type="match status" value="1"/>
</dbReference>
<gene>
    <name evidence="9" type="ORF">Z518_05878</name>
</gene>
<keyword evidence="10" id="KW-1185">Reference proteome</keyword>
<comment type="subcellular location">
    <subcellularLocation>
        <location evidence="1">Nucleus</location>
    </subcellularLocation>
</comment>
<dbReference type="GO" id="GO:0003677">
    <property type="term" value="F:DNA binding"/>
    <property type="evidence" value="ECO:0007669"/>
    <property type="project" value="UniProtKB-KW"/>
</dbReference>
<dbReference type="HOGENOM" id="CLU_1019430_0_0_1"/>
<proteinExistence type="predicted"/>
<dbReference type="PROSITE" id="PS00463">
    <property type="entry name" value="ZN2_CY6_FUNGAL_1"/>
    <property type="match status" value="1"/>
</dbReference>
<feature type="region of interest" description="Disordered" evidence="7">
    <location>
        <begin position="1"/>
        <end position="43"/>
    </location>
</feature>
<name>A0A0D2IPF3_9EURO</name>
<evidence type="ECO:0000256" key="1">
    <source>
        <dbReference type="ARBA" id="ARBA00004123"/>
    </source>
</evidence>
<reference evidence="9 10" key="1">
    <citation type="submission" date="2015-01" db="EMBL/GenBank/DDBJ databases">
        <title>The Genome Sequence of Rhinocladiella mackenzie CBS 650.93.</title>
        <authorList>
            <consortium name="The Broad Institute Genomics Platform"/>
            <person name="Cuomo C."/>
            <person name="de Hoog S."/>
            <person name="Gorbushina A."/>
            <person name="Stielow B."/>
            <person name="Teixiera M."/>
            <person name="Abouelleil A."/>
            <person name="Chapman S.B."/>
            <person name="Priest M."/>
            <person name="Young S.K."/>
            <person name="Wortman J."/>
            <person name="Nusbaum C."/>
            <person name="Birren B."/>
        </authorList>
    </citation>
    <scope>NUCLEOTIDE SEQUENCE [LARGE SCALE GENOMIC DNA]</scope>
    <source>
        <strain evidence="9 10">CBS 650.93</strain>
    </source>
</reference>
<keyword evidence="3" id="KW-0805">Transcription regulation</keyword>
<evidence type="ECO:0000256" key="4">
    <source>
        <dbReference type="ARBA" id="ARBA00023125"/>
    </source>
</evidence>
<dbReference type="Proteomes" id="UP000053617">
    <property type="component" value="Unassembled WGS sequence"/>
</dbReference>
<dbReference type="EMBL" id="KN847478">
    <property type="protein sequence ID" value="KIX05006.1"/>
    <property type="molecule type" value="Genomic_DNA"/>
</dbReference>